<dbReference type="SUPFAM" id="SSF46785">
    <property type="entry name" value="Winged helix' DNA-binding domain"/>
    <property type="match status" value="1"/>
</dbReference>
<sequence length="302" mass="33349">MDWNDVRYFLALARLGSIRAAGASLGVSHSTVSRRIETLEEQLSARLFDRSRDGYTLTDAGQQMLAGATRIEQEMAALERGVVGQDERLAGSVALTCCDTFVSELLIRALKDFCRDYPGIELAFNTDSRPFDLSKREADIAVRILAIGGQPPECLIGQKLVPITIANYVARAHLPRLDPGRGGSEARWLTSDERSIHQRLIAESSYPQPPPWGTFSSLELLVQAAREGLGLVMLPTYVGDSDAALQRLEHPDLRHVADMWLLCHPDLRDNARVRATRRRVADALERLEPLFCGTGWSTSAPG</sequence>
<organism evidence="6 7">
    <name type="scientific">Enhygromyxa salina</name>
    <dbReference type="NCBI Taxonomy" id="215803"/>
    <lineage>
        <taxon>Bacteria</taxon>
        <taxon>Pseudomonadati</taxon>
        <taxon>Myxococcota</taxon>
        <taxon>Polyangia</taxon>
        <taxon>Nannocystales</taxon>
        <taxon>Nannocystaceae</taxon>
        <taxon>Enhygromyxa</taxon>
    </lineage>
</organism>
<dbReference type="InterPro" id="IPR036390">
    <property type="entry name" value="WH_DNA-bd_sf"/>
</dbReference>
<evidence type="ECO:0000259" key="5">
    <source>
        <dbReference type="PROSITE" id="PS50931"/>
    </source>
</evidence>
<accession>A0A2S9YWF1</accession>
<dbReference type="Pfam" id="PF00126">
    <property type="entry name" value="HTH_1"/>
    <property type="match status" value="1"/>
</dbReference>
<dbReference type="Gene3D" id="1.10.10.10">
    <property type="entry name" value="Winged helix-like DNA-binding domain superfamily/Winged helix DNA-binding domain"/>
    <property type="match status" value="1"/>
</dbReference>
<evidence type="ECO:0000256" key="2">
    <source>
        <dbReference type="ARBA" id="ARBA00023015"/>
    </source>
</evidence>
<keyword evidence="4" id="KW-0804">Transcription</keyword>
<evidence type="ECO:0000256" key="3">
    <source>
        <dbReference type="ARBA" id="ARBA00023125"/>
    </source>
</evidence>
<dbReference type="GO" id="GO:0043565">
    <property type="term" value="F:sequence-specific DNA binding"/>
    <property type="evidence" value="ECO:0007669"/>
    <property type="project" value="TreeGrafter"/>
</dbReference>
<reference evidence="6 7" key="1">
    <citation type="submission" date="2018-03" db="EMBL/GenBank/DDBJ databases">
        <title>Draft Genome Sequences of the Obligatory Marine Myxobacteria Enhygromyxa salina SWB007.</title>
        <authorList>
            <person name="Poehlein A."/>
            <person name="Moghaddam J.A."/>
            <person name="Harms H."/>
            <person name="Alanjari M."/>
            <person name="Koenig G.M."/>
            <person name="Daniel R."/>
            <person name="Schaeberle T.F."/>
        </authorList>
    </citation>
    <scope>NUCLEOTIDE SEQUENCE [LARGE SCALE GENOMIC DNA]</scope>
    <source>
        <strain evidence="6 7">SWB007</strain>
    </source>
</reference>
<proteinExistence type="inferred from homology"/>
<dbReference type="FunFam" id="1.10.10.10:FF:000001">
    <property type="entry name" value="LysR family transcriptional regulator"/>
    <property type="match status" value="1"/>
</dbReference>
<keyword evidence="2" id="KW-0805">Transcription regulation</keyword>
<keyword evidence="3" id="KW-0238">DNA-binding</keyword>
<evidence type="ECO:0000313" key="6">
    <source>
        <dbReference type="EMBL" id="PRQ09417.1"/>
    </source>
</evidence>
<dbReference type="GO" id="GO:0006351">
    <property type="term" value="P:DNA-templated transcription"/>
    <property type="evidence" value="ECO:0007669"/>
    <property type="project" value="TreeGrafter"/>
</dbReference>
<dbReference type="PANTHER" id="PTHR30537">
    <property type="entry name" value="HTH-TYPE TRANSCRIPTIONAL REGULATOR"/>
    <property type="match status" value="1"/>
</dbReference>
<dbReference type="AlphaFoldDB" id="A0A2S9YWF1"/>
<dbReference type="GO" id="GO:0003700">
    <property type="term" value="F:DNA-binding transcription factor activity"/>
    <property type="evidence" value="ECO:0007669"/>
    <property type="project" value="InterPro"/>
</dbReference>
<dbReference type="Gene3D" id="3.40.190.290">
    <property type="match status" value="1"/>
</dbReference>
<dbReference type="OrthoDB" id="5338251at2"/>
<feature type="domain" description="HTH lysR-type" evidence="5">
    <location>
        <begin position="1"/>
        <end position="58"/>
    </location>
</feature>
<protein>
    <submittedName>
        <fullName evidence="6">HTH-type transcriptional regulator CynR</fullName>
    </submittedName>
</protein>
<dbReference type="PANTHER" id="PTHR30537:SF3">
    <property type="entry name" value="TRANSCRIPTIONAL REGULATORY PROTEIN"/>
    <property type="match status" value="1"/>
</dbReference>
<name>A0A2S9YWF1_9BACT</name>
<dbReference type="Pfam" id="PF03466">
    <property type="entry name" value="LysR_substrate"/>
    <property type="match status" value="1"/>
</dbReference>
<dbReference type="EMBL" id="PVNL01000023">
    <property type="protein sequence ID" value="PRQ09417.1"/>
    <property type="molecule type" value="Genomic_DNA"/>
</dbReference>
<evidence type="ECO:0000256" key="4">
    <source>
        <dbReference type="ARBA" id="ARBA00023163"/>
    </source>
</evidence>
<dbReference type="InterPro" id="IPR000847">
    <property type="entry name" value="LysR_HTH_N"/>
</dbReference>
<evidence type="ECO:0000313" key="7">
    <source>
        <dbReference type="Proteomes" id="UP000238823"/>
    </source>
</evidence>
<dbReference type="RefSeq" id="WP_106087936.1">
    <property type="nucleotide sequence ID" value="NZ_PVNL01000023.1"/>
</dbReference>
<comment type="similarity">
    <text evidence="1">Belongs to the LysR transcriptional regulatory family.</text>
</comment>
<gene>
    <name evidence="6" type="primary">cynR</name>
    <name evidence="6" type="ORF">ENSA7_08630</name>
</gene>
<dbReference type="Proteomes" id="UP000238823">
    <property type="component" value="Unassembled WGS sequence"/>
</dbReference>
<dbReference type="InterPro" id="IPR036388">
    <property type="entry name" value="WH-like_DNA-bd_sf"/>
</dbReference>
<dbReference type="InterPro" id="IPR058163">
    <property type="entry name" value="LysR-type_TF_proteobact-type"/>
</dbReference>
<comment type="caution">
    <text evidence="6">The sequence shown here is derived from an EMBL/GenBank/DDBJ whole genome shotgun (WGS) entry which is preliminary data.</text>
</comment>
<dbReference type="SUPFAM" id="SSF53850">
    <property type="entry name" value="Periplasmic binding protein-like II"/>
    <property type="match status" value="1"/>
</dbReference>
<evidence type="ECO:0000256" key="1">
    <source>
        <dbReference type="ARBA" id="ARBA00009437"/>
    </source>
</evidence>
<dbReference type="InterPro" id="IPR005119">
    <property type="entry name" value="LysR_subst-bd"/>
</dbReference>
<dbReference type="PROSITE" id="PS50931">
    <property type="entry name" value="HTH_LYSR"/>
    <property type="match status" value="1"/>
</dbReference>